<gene>
    <name evidence="1" type="ORF">PILCRDRAFT_13124</name>
</gene>
<evidence type="ECO:0000313" key="2">
    <source>
        <dbReference type="Proteomes" id="UP000054166"/>
    </source>
</evidence>
<protein>
    <submittedName>
        <fullName evidence="1">Uncharacterized protein</fullName>
    </submittedName>
</protein>
<organism evidence="1 2">
    <name type="scientific">Piloderma croceum (strain F 1598)</name>
    <dbReference type="NCBI Taxonomy" id="765440"/>
    <lineage>
        <taxon>Eukaryota</taxon>
        <taxon>Fungi</taxon>
        <taxon>Dikarya</taxon>
        <taxon>Basidiomycota</taxon>
        <taxon>Agaricomycotina</taxon>
        <taxon>Agaricomycetes</taxon>
        <taxon>Agaricomycetidae</taxon>
        <taxon>Atheliales</taxon>
        <taxon>Atheliaceae</taxon>
        <taxon>Piloderma</taxon>
    </lineage>
</organism>
<keyword evidence="2" id="KW-1185">Reference proteome</keyword>
<name>A0A0C3ETP9_PILCF</name>
<reference evidence="1 2" key="1">
    <citation type="submission" date="2014-04" db="EMBL/GenBank/DDBJ databases">
        <authorList>
            <consortium name="DOE Joint Genome Institute"/>
            <person name="Kuo A."/>
            <person name="Tarkka M."/>
            <person name="Buscot F."/>
            <person name="Kohler A."/>
            <person name="Nagy L.G."/>
            <person name="Floudas D."/>
            <person name="Copeland A."/>
            <person name="Barry K.W."/>
            <person name="Cichocki N."/>
            <person name="Veneault-Fourrey C."/>
            <person name="LaButti K."/>
            <person name="Lindquist E.A."/>
            <person name="Lipzen A."/>
            <person name="Lundell T."/>
            <person name="Morin E."/>
            <person name="Murat C."/>
            <person name="Sun H."/>
            <person name="Tunlid A."/>
            <person name="Henrissat B."/>
            <person name="Grigoriev I.V."/>
            <person name="Hibbett D.S."/>
            <person name="Martin F."/>
            <person name="Nordberg H.P."/>
            <person name="Cantor M.N."/>
            <person name="Hua S.X."/>
        </authorList>
    </citation>
    <scope>NUCLEOTIDE SEQUENCE [LARGE SCALE GENOMIC DNA]</scope>
    <source>
        <strain evidence="1 2">F 1598</strain>
    </source>
</reference>
<dbReference type="HOGENOM" id="CLU_2832079_0_0_1"/>
<dbReference type="Proteomes" id="UP000054166">
    <property type="component" value="Unassembled WGS sequence"/>
</dbReference>
<sequence length="66" mass="6990">MTPIILSTTKPGRYNHVDNPDGDCSFFLPVGIRDGSSQGIVSSMQHGSMLAGLSTKEDVVVCLLVP</sequence>
<accession>A0A0C3ETP9</accession>
<dbReference type="EMBL" id="KN833040">
    <property type="protein sequence ID" value="KIM75915.1"/>
    <property type="molecule type" value="Genomic_DNA"/>
</dbReference>
<reference evidence="2" key="2">
    <citation type="submission" date="2015-01" db="EMBL/GenBank/DDBJ databases">
        <title>Evolutionary Origins and Diversification of the Mycorrhizal Mutualists.</title>
        <authorList>
            <consortium name="DOE Joint Genome Institute"/>
            <consortium name="Mycorrhizal Genomics Consortium"/>
            <person name="Kohler A."/>
            <person name="Kuo A."/>
            <person name="Nagy L.G."/>
            <person name="Floudas D."/>
            <person name="Copeland A."/>
            <person name="Barry K.W."/>
            <person name="Cichocki N."/>
            <person name="Veneault-Fourrey C."/>
            <person name="LaButti K."/>
            <person name="Lindquist E.A."/>
            <person name="Lipzen A."/>
            <person name="Lundell T."/>
            <person name="Morin E."/>
            <person name="Murat C."/>
            <person name="Riley R."/>
            <person name="Ohm R."/>
            <person name="Sun H."/>
            <person name="Tunlid A."/>
            <person name="Henrissat B."/>
            <person name="Grigoriev I.V."/>
            <person name="Hibbett D.S."/>
            <person name="Martin F."/>
        </authorList>
    </citation>
    <scope>NUCLEOTIDE SEQUENCE [LARGE SCALE GENOMIC DNA]</scope>
    <source>
        <strain evidence="2">F 1598</strain>
    </source>
</reference>
<evidence type="ECO:0000313" key="1">
    <source>
        <dbReference type="EMBL" id="KIM75915.1"/>
    </source>
</evidence>
<proteinExistence type="predicted"/>
<dbReference type="AlphaFoldDB" id="A0A0C3ETP9"/>
<dbReference type="InParanoid" id="A0A0C3ETP9"/>